<feature type="compositionally biased region" description="Low complexity" evidence="14">
    <location>
        <begin position="15"/>
        <end position="26"/>
    </location>
</feature>
<feature type="domain" description="Large ribosomal subunit protein mL44 dsRNA binding" evidence="15">
    <location>
        <begin position="316"/>
        <end position="411"/>
    </location>
</feature>
<evidence type="ECO:0000256" key="11">
    <source>
        <dbReference type="ARBA" id="ARBA00035187"/>
    </source>
</evidence>
<keyword evidence="4" id="KW-0378">Hydrolase</keyword>
<reference evidence="17" key="2">
    <citation type="submission" date="2025-08" db="UniProtKB">
        <authorList>
            <consortium name="Ensembl"/>
        </authorList>
    </citation>
    <scope>IDENTIFICATION</scope>
</reference>
<comment type="subcellular location">
    <subcellularLocation>
        <location evidence="1">Mitochondrion</location>
    </subcellularLocation>
</comment>
<dbReference type="Gene3D" id="1.10.1520.10">
    <property type="entry name" value="Ribonuclease III domain"/>
    <property type="match status" value="1"/>
</dbReference>
<comment type="similarity">
    <text evidence="10">Belongs to the ribonuclease III family. Mitochondrion-specific ribosomal protein mL44 subfamily.</text>
</comment>
<keyword evidence="18" id="KW-1185">Reference proteome</keyword>
<dbReference type="InterPro" id="IPR036389">
    <property type="entry name" value="RNase_III_sf"/>
</dbReference>
<evidence type="ECO:0000259" key="15">
    <source>
        <dbReference type="Pfam" id="PF22892"/>
    </source>
</evidence>
<dbReference type="Proteomes" id="UP000314981">
    <property type="component" value="Chromosome 2"/>
</dbReference>
<keyword evidence="6" id="KW-0809">Transit peptide</keyword>
<reference evidence="17 18" key="1">
    <citation type="submission" date="2018-11" db="EMBL/GenBank/DDBJ databases">
        <title>Haplotype-resolved cattle genomes.</title>
        <authorList>
            <person name="Low W.Y."/>
            <person name="Tearle R."/>
            <person name="Bickhart D.M."/>
            <person name="Rosen B.D."/>
            <person name="Koren S."/>
            <person name="Rhie A."/>
            <person name="Hiendleder S."/>
            <person name="Phillippy A.M."/>
            <person name="Smith T.P.L."/>
            <person name="Williams J.L."/>
        </authorList>
    </citation>
    <scope>NUCLEOTIDE SEQUENCE [LARGE SCALE GENOMIC DNA]</scope>
</reference>
<evidence type="ECO:0000256" key="14">
    <source>
        <dbReference type="SAM" id="MobiDB-lite"/>
    </source>
</evidence>
<dbReference type="InterPro" id="IPR044444">
    <property type="entry name" value="Ribosomal_mL44_DSRM_metazoa"/>
</dbReference>
<evidence type="ECO:0000256" key="10">
    <source>
        <dbReference type="ARBA" id="ARBA00024034"/>
    </source>
</evidence>
<dbReference type="GO" id="GO:0004525">
    <property type="term" value="F:ribonuclease III activity"/>
    <property type="evidence" value="ECO:0007669"/>
    <property type="project" value="InterPro"/>
</dbReference>
<evidence type="ECO:0000256" key="9">
    <source>
        <dbReference type="ARBA" id="ARBA00023274"/>
    </source>
</evidence>
<evidence type="ECO:0000256" key="13">
    <source>
        <dbReference type="ARBA" id="ARBA00083955"/>
    </source>
</evidence>
<dbReference type="Ensembl" id="ENSBIXT00000025962.1">
    <property type="protein sequence ID" value="ENSBIXP00000014847.1"/>
    <property type="gene ID" value="ENSBIXG00000019452.1"/>
</dbReference>
<reference evidence="17" key="3">
    <citation type="submission" date="2025-09" db="UniProtKB">
        <authorList>
            <consortium name="Ensembl"/>
        </authorList>
    </citation>
    <scope>IDENTIFICATION</scope>
</reference>
<dbReference type="AlphaFoldDB" id="A0A4W2CSL2"/>
<evidence type="ECO:0000256" key="1">
    <source>
        <dbReference type="ARBA" id="ARBA00004173"/>
    </source>
</evidence>
<dbReference type="OMA" id="EWISAAM"/>
<dbReference type="SUPFAM" id="SSF69065">
    <property type="entry name" value="RNase III domain-like"/>
    <property type="match status" value="1"/>
</dbReference>
<evidence type="ECO:0000256" key="2">
    <source>
        <dbReference type="ARBA" id="ARBA00022722"/>
    </source>
</evidence>
<sequence>MSHWTELRENKTKQNKTTTTTTTTTTTKKSNVCACPLKHPHWPPPTGRWLSPRLSRVSWFPGELCYRDTTPALLFPPSIAFSGAMASGLTRLLLRGPRCLLATAGLTLIPPVRGVKKGFRAAFRFQKELERWRLLRCPPPPVRRSEKPNWDYHAEIQAFGPRLQETFSLDLLKTAFVNSCYIKSEEAKRQKLGIEKEAVLLNLKDNQELSEQGTSFSQTCLTQFFEDAFPDLPTEGVKSLVDYLTGEEVVCHVARNLAVEQLTLSADFPVPPAVLRQTFFAVIGALLHSNGPERTSLFIRDFLITQMTGKELFEIWKIVNPMGLLVQELKKRNISVPESRLTRQSGSTTALPVYFVGLYCDKKLIAEGPGETVLVAEEEAARVALRKLYGFTENRQPWDYSRPKEPMRAEKTIAAS</sequence>
<keyword evidence="7" id="KW-0689">Ribosomal protein</keyword>
<dbReference type="Pfam" id="PF22892">
    <property type="entry name" value="DSRM_MRPL44"/>
    <property type="match status" value="1"/>
</dbReference>
<evidence type="ECO:0000256" key="8">
    <source>
        <dbReference type="ARBA" id="ARBA00023128"/>
    </source>
</evidence>
<evidence type="ECO:0000256" key="5">
    <source>
        <dbReference type="ARBA" id="ARBA00022884"/>
    </source>
</evidence>
<dbReference type="GO" id="GO:0006396">
    <property type="term" value="P:RNA processing"/>
    <property type="evidence" value="ECO:0007669"/>
    <property type="project" value="InterPro"/>
</dbReference>
<dbReference type="SUPFAM" id="SSF54768">
    <property type="entry name" value="dsRNA-binding domain-like"/>
    <property type="match status" value="1"/>
</dbReference>
<evidence type="ECO:0000313" key="17">
    <source>
        <dbReference type="Ensembl" id="ENSBIXP00000014847.1"/>
    </source>
</evidence>
<evidence type="ECO:0000256" key="6">
    <source>
        <dbReference type="ARBA" id="ARBA00022946"/>
    </source>
</evidence>
<dbReference type="FunFam" id="3.30.160.20:FF:000037">
    <property type="entry name" value="39S ribosomal protein L44, mitochondrial"/>
    <property type="match status" value="1"/>
</dbReference>
<evidence type="ECO:0000259" key="16">
    <source>
        <dbReference type="Pfam" id="PF22935"/>
    </source>
</evidence>
<proteinExistence type="inferred from homology"/>
<dbReference type="GO" id="GO:0003725">
    <property type="term" value="F:double-stranded RNA binding"/>
    <property type="evidence" value="ECO:0007669"/>
    <property type="project" value="InterPro"/>
</dbReference>
<dbReference type="GO" id="GO:0070877">
    <property type="term" value="C:microprocessor complex"/>
    <property type="evidence" value="ECO:0007669"/>
    <property type="project" value="TreeGrafter"/>
</dbReference>
<protein>
    <recommendedName>
        <fullName evidence="11">Large ribosomal subunit protein mL44</fullName>
    </recommendedName>
    <alternativeName>
        <fullName evidence="13">39S ribosomal protein L44, mitochondrial</fullName>
    </alternativeName>
</protein>
<dbReference type="PANTHER" id="PTHR11207">
    <property type="entry name" value="RIBONUCLEASE III"/>
    <property type="match status" value="1"/>
</dbReference>
<keyword evidence="5" id="KW-0694">RNA-binding</keyword>
<dbReference type="PANTHER" id="PTHR11207:SF5">
    <property type="entry name" value="LARGE RIBOSOMAL SUBUNIT PROTEIN ML44"/>
    <property type="match status" value="1"/>
</dbReference>
<organism evidence="17 18">
    <name type="scientific">Bos indicus x Bos taurus</name>
    <name type="common">Hybrid cattle</name>
    <dbReference type="NCBI Taxonomy" id="30522"/>
    <lineage>
        <taxon>Eukaryota</taxon>
        <taxon>Metazoa</taxon>
        <taxon>Chordata</taxon>
        <taxon>Craniata</taxon>
        <taxon>Vertebrata</taxon>
        <taxon>Euteleostomi</taxon>
        <taxon>Mammalia</taxon>
        <taxon>Eutheria</taxon>
        <taxon>Laurasiatheria</taxon>
        <taxon>Artiodactyla</taxon>
        <taxon>Ruminantia</taxon>
        <taxon>Pecora</taxon>
        <taxon>Bovidae</taxon>
        <taxon>Bovinae</taxon>
        <taxon>Bos</taxon>
    </lineage>
</organism>
<evidence type="ECO:0000256" key="7">
    <source>
        <dbReference type="ARBA" id="ARBA00022980"/>
    </source>
</evidence>
<accession>A0A4W2CSL2</accession>
<keyword evidence="9" id="KW-0687">Ribonucleoprotein</keyword>
<dbReference type="Gene3D" id="3.30.160.20">
    <property type="match status" value="1"/>
</dbReference>
<evidence type="ECO:0000256" key="12">
    <source>
        <dbReference type="ARBA" id="ARBA00059807"/>
    </source>
</evidence>
<evidence type="ECO:0000256" key="4">
    <source>
        <dbReference type="ARBA" id="ARBA00022801"/>
    </source>
</evidence>
<evidence type="ECO:0000313" key="18">
    <source>
        <dbReference type="Proteomes" id="UP000314981"/>
    </source>
</evidence>
<dbReference type="GO" id="GO:0070125">
    <property type="term" value="P:mitochondrial translational elongation"/>
    <property type="evidence" value="ECO:0007669"/>
    <property type="project" value="TreeGrafter"/>
</dbReference>
<keyword evidence="8" id="KW-0496">Mitochondrion</keyword>
<dbReference type="FunFam" id="1.10.1520.10:FF:000010">
    <property type="entry name" value="39S ribosomal protein L44, mitochondrial"/>
    <property type="match status" value="1"/>
</dbReference>
<comment type="function">
    <text evidence="12">Component of the 39S subunit of mitochondrial ribosome. May have a function in the assembly/stability of nascent mitochondrial polypeptides exiting the ribosome.</text>
</comment>
<evidence type="ECO:0000256" key="3">
    <source>
        <dbReference type="ARBA" id="ARBA00022759"/>
    </source>
</evidence>
<dbReference type="InterPro" id="IPR055189">
    <property type="entry name" value="RM44_endonuclase"/>
</dbReference>
<feature type="region of interest" description="Disordered" evidence="14">
    <location>
        <begin position="1"/>
        <end position="26"/>
    </location>
</feature>
<keyword evidence="3" id="KW-0255">Endonuclease</keyword>
<name>A0A4W2CSL2_BOBOX</name>
<feature type="compositionally biased region" description="Basic and acidic residues" evidence="14">
    <location>
        <begin position="1"/>
        <end position="12"/>
    </location>
</feature>
<dbReference type="STRING" id="30522.A0A4W2CSL2"/>
<dbReference type="CDD" id="cd19874">
    <property type="entry name" value="DSRM_MRPL44"/>
    <property type="match status" value="1"/>
</dbReference>
<dbReference type="Pfam" id="PF22935">
    <property type="entry name" value="RM44_endonuclase"/>
    <property type="match status" value="1"/>
</dbReference>
<dbReference type="GO" id="GO:0005743">
    <property type="term" value="C:mitochondrial inner membrane"/>
    <property type="evidence" value="ECO:0007669"/>
    <property type="project" value="UniProtKB-ARBA"/>
</dbReference>
<feature type="domain" description="Large ribosomal subunit protein mL44 endonuclease" evidence="16">
    <location>
        <begin position="151"/>
        <end position="286"/>
    </location>
</feature>
<keyword evidence="2" id="KW-0540">Nuclease</keyword>
<dbReference type="GO" id="GO:0005762">
    <property type="term" value="C:mitochondrial large ribosomal subunit"/>
    <property type="evidence" value="ECO:0007669"/>
    <property type="project" value="TreeGrafter"/>
</dbReference>